<dbReference type="RefSeq" id="WP_059352082.1">
    <property type="nucleotide sequence ID" value="NZ_LDYG01000057.1"/>
</dbReference>
<dbReference type="PRINTS" id="PR00162">
    <property type="entry name" value="RIESKE"/>
</dbReference>
<evidence type="ECO:0000256" key="3">
    <source>
        <dbReference type="ARBA" id="ARBA00023004"/>
    </source>
</evidence>
<dbReference type="Gene3D" id="3.30.9.10">
    <property type="entry name" value="D-Amino Acid Oxidase, subunit A, domain 2"/>
    <property type="match status" value="1"/>
</dbReference>
<reference evidence="7 8" key="1">
    <citation type="journal article" date="2016" name="Front. Microbiol.">
        <title>Microevolution Analysis of Bacillus coahuilensis Unveils Differences in Phosphorus Acquisition Strategies and Their Regulation.</title>
        <authorList>
            <person name="Gomez-Lunar Z."/>
            <person name="Hernandez-Gonzalez I."/>
            <person name="Rodriguez-Torres M.D."/>
            <person name="Souza V."/>
            <person name="Olmedo-Alvarez G."/>
        </authorList>
    </citation>
    <scope>NUCLEOTIDE SEQUENCE [LARGE SCALE GENOMIC DNA]</scope>
    <source>
        <strain evidence="8">p1.1.43</strain>
    </source>
</reference>
<dbReference type="Pfam" id="PF00355">
    <property type="entry name" value="Rieske"/>
    <property type="match status" value="1"/>
</dbReference>
<dbReference type="Gene3D" id="2.102.10.10">
    <property type="entry name" value="Rieske [2Fe-2S] iron-sulphur domain"/>
    <property type="match status" value="1"/>
</dbReference>
<evidence type="ECO:0000256" key="4">
    <source>
        <dbReference type="ARBA" id="ARBA00023014"/>
    </source>
</evidence>
<evidence type="ECO:0000313" key="8">
    <source>
        <dbReference type="Proteomes" id="UP000074108"/>
    </source>
</evidence>
<dbReference type="EMBL" id="LDYG01000057">
    <property type="protein sequence ID" value="KUP04003.1"/>
    <property type="molecule type" value="Genomic_DNA"/>
</dbReference>
<dbReference type="Gene3D" id="3.50.50.60">
    <property type="entry name" value="FAD/NAD(P)-binding domain"/>
    <property type="match status" value="1"/>
</dbReference>
<feature type="domain" description="Rieske" evidence="6">
    <location>
        <begin position="425"/>
        <end position="513"/>
    </location>
</feature>
<keyword evidence="8" id="KW-1185">Reference proteome</keyword>
<name>A0A147K3Z6_9BACI</name>
<dbReference type="SUPFAM" id="SSF50022">
    <property type="entry name" value="ISP domain"/>
    <property type="match status" value="1"/>
</dbReference>
<dbReference type="GO" id="GO:0046872">
    <property type="term" value="F:metal ion binding"/>
    <property type="evidence" value="ECO:0007669"/>
    <property type="project" value="UniProtKB-KW"/>
</dbReference>
<dbReference type="PROSITE" id="PS51296">
    <property type="entry name" value="RIESKE"/>
    <property type="match status" value="1"/>
</dbReference>
<proteinExistence type="predicted"/>
<evidence type="ECO:0000256" key="5">
    <source>
        <dbReference type="ARBA" id="ARBA00023157"/>
    </source>
</evidence>
<dbReference type="PANTHER" id="PTHR13847:SF274">
    <property type="entry name" value="RIESKE 2FE-2S IRON-SULFUR PROTEIN YHFW-RELATED"/>
    <property type="match status" value="1"/>
</dbReference>
<dbReference type="Pfam" id="PF01266">
    <property type="entry name" value="DAO"/>
    <property type="match status" value="1"/>
</dbReference>
<accession>A0A147K3Z6</accession>
<dbReference type="InterPro" id="IPR006076">
    <property type="entry name" value="FAD-dep_OxRdtase"/>
</dbReference>
<dbReference type="InterPro" id="IPR017941">
    <property type="entry name" value="Rieske_2Fe-2S"/>
</dbReference>
<dbReference type="InterPro" id="IPR038010">
    <property type="entry name" value="YhfW_C"/>
</dbReference>
<comment type="caution">
    <text evidence="7">The sequence shown here is derived from an EMBL/GenBank/DDBJ whole genome shotgun (WGS) entry which is preliminary data.</text>
</comment>
<dbReference type="GO" id="GO:0016020">
    <property type="term" value="C:membrane"/>
    <property type="evidence" value="ECO:0007669"/>
    <property type="project" value="InterPro"/>
</dbReference>
<keyword evidence="4" id="KW-0411">Iron-sulfur</keyword>
<dbReference type="PANTHER" id="PTHR13847">
    <property type="entry name" value="SARCOSINE DEHYDROGENASE-RELATED"/>
    <property type="match status" value="1"/>
</dbReference>
<keyword evidence="5" id="KW-1015">Disulfide bond</keyword>
<keyword evidence="1" id="KW-0001">2Fe-2S</keyword>
<keyword evidence="2" id="KW-0479">Metal-binding</keyword>
<organism evidence="7 8">
    <name type="scientific">Bacillus coahuilensis p1.1.43</name>
    <dbReference type="NCBI Taxonomy" id="1150625"/>
    <lineage>
        <taxon>Bacteria</taxon>
        <taxon>Bacillati</taxon>
        <taxon>Bacillota</taxon>
        <taxon>Bacilli</taxon>
        <taxon>Bacillales</taxon>
        <taxon>Bacillaceae</taxon>
        <taxon>Bacillus</taxon>
    </lineage>
</organism>
<dbReference type="CDD" id="cd03477">
    <property type="entry name" value="Rieske_YhfW_C"/>
    <property type="match status" value="1"/>
</dbReference>
<protein>
    <submittedName>
        <fullName evidence="7">(2Fe-2S)-binding protein</fullName>
    </submittedName>
</protein>
<sequence>MTHSSSPIPTYPESYWLRAERASYPSLHENLEVDVAVVGGGIAGITSAYLLAKEGKSVVLLEADQVLGGTTGHTTAKISAQHGLIYEELIQHIGEEDAKLYYESNRDALHFIKEAIETEGIACDFTHEDAYIYSVSEKKAHAIEKEWEAYKKLGIDGEILDRIPFSISTTKAIKMSNQAQFHPVNYLRGLLETFTQLGGQVFEHTVCIDVEDEETAVKVITKKGPTVTCQHVVAATHFPFYDGNGLYFARMEPERSYTLAVKSKETYPGGMYLSADDPKRSLRSTEYNGEKLILVGGENHKTGEGIETSKHYEHLLAFAEETVGVDSIPFRWSAQDLLTLDKIPYIGYVTKKKTRVLVATGFQKWGMTLGTVAGKLVTDIICDRANPYKELYDPSRFHADPSIKKFMKMNSDVAYRFFEGKLDFLQRKSVDDVGIDKGSPVHFRGSRAGAYRDEHGAVHIVDTTCTHLGCECEWNDGERTWDCPCHGSRFSYKGDVVEGPADQPLHLLQSDEK</sequence>
<evidence type="ECO:0000256" key="1">
    <source>
        <dbReference type="ARBA" id="ARBA00022714"/>
    </source>
</evidence>
<dbReference type="InterPro" id="IPR036188">
    <property type="entry name" value="FAD/NAD-bd_sf"/>
</dbReference>
<dbReference type="InterPro" id="IPR005805">
    <property type="entry name" value="Rieske_Fe-S_prot_C"/>
</dbReference>
<dbReference type="SUPFAM" id="SSF51905">
    <property type="entry name" value="FAD/NAD(P)-binding domain"/>
    <property type="match status" value="1"/>
</dbReference>
<dbReference type="AlphaFoldDB" id="A0A147K3Z6"/>
<evidence type="ECO:0000313" key="7">
    <source>
        <dbReference type="EMBL" id="KUP04003.1"/>
    </source>
</evidence>
<dbReference type="GO" id="GO:0005737">
    <property type="term" value="C:cytoplasm"/>
    <property type="evidence" value="ECO:0007669"/>
    <property type="project" value="TreeGrafter"/>
</dbReference>
<dbReference type="STRING" id="1150625.Q75_16950"/>
<dbReference type="PATRIC" id="fig|1150625.3.peg.3560"/>
<evidence type="ECO:0000259" key="6">
    <source>
        <dbReference type="PROSITE" id="PS51296"/>
    </source>
</evidence>
<dbReference type="GO" id="GO:0016705">
    <property type="term" value="F:oxidoreductase activity, acting on paired donors, with incorporation or reduction of molecular oxygen"/>
    <property type="evidence" value="ECO:0007669"/>
    <property type="project" value="UniProtKB-ARBA"/>
</dbReference>
<dbReference type="GO" id="GO:0004497">
    <property type="term" value="F:monooxygenase activity"/>
    <property type="evidence" value="ECO:0007669"/>
    <property type="project" value="UniProtKB-ARBA"/>
</dbReference>
<dbReference type="Proteomes" id="UP000074108">
    <property type="component" value="Unassembled WGS sequence"/>
</dbReference>
<gene>
    <name evidence="7" type="ORF">Q75_16950</name>
</gene>
<dbReference type="GO" id="GO:0051537">
    <property type="term" value="F:2 iron, 2 sulfur cluster binding"/>
    <property type="evidence" value="ECO:0007669"/>
    <property type="project" value="UniProtKB-KW"/>
</dbReference>
<evidence type="ECO:0000256" key="2">
    <source>
        <dbReference type="ARBA" id="ARBA00022723"/>
    </source>
</evidence>
<dbReference type="FunFam" id="2.102.10.10:FF:000014">
    <property type="entry name" value="Oxidoreductase, FAD dependent"/>
    <property type="match status" value="1"/>
</dbReference>
<keyword evidence="3" id="KW-0408">Iron</keyword>
<dbReference type="OrthoDB" id="9767869at2"/>
<dbReference type="InterPro" id="IPR036922">
    <property type="entry name" value="Rieske_2Fe-2S_sf"/>
</dbReference>